<protein>
    <submittedName>
        <fullName evidence="2">Uncharacterized protein</fullName>
    </submittedName>
</protein>
<keyword evidence="1" id="KW-1133">Transmembrane helix</keyword>
<dbReference type="OrthoDB" id="10003259at2"/>
<evidence type="ECO:0000256" key="1">
    <source>
        <dbReference type="SAM" id="Phobius"/>
    </source>
</evidence>
<name>A0A4R7CSC9_9SPHI</name>
<sequence>MKLQIILTTIFLLLVLTWNVNTNSIPVLGTLTVLLCVSLLYVVRILRRMQAREGDQAFDKGME</sequence>
<accession>A0A4R7CSC9</accession>
<dbReference type="AlphaFoldDB" id="A0A4R7CSC9"/>
<dbReference type="Proteomes" id="UP000294752">
    <property type="component" value="Unassembled WGS sequence"/>
</dbReference>
<dbReference type="RefSeq" id="WP_133642033.1">
    <property type="nucleotide sequence ID" value="NZ_SNZV01000013.1"/>
</dbReference>
<reference evidence="2 3" key="1">
    <citation type="submission" date="2019-03" db="EMBL/GenBank/DDBJ databases">
        <title>Genomic Encyclopedia of Type Strains, Phase III (KMG-III): the genomes of soil and plant-associated and newly described type strains.</title>
        <authorList>
            <person name="Whitman W."/>
        </authorList>
    </citation>
    <scope>NUCLEOTIDE SEQUENCE [LARGE SCALE GENOMIC DNA]</scope>
    <source>
        <strain evidence="2 3">CGMCC 1.12801</strain>
    </source>
</reference>
<keyword evidence="1" id="KW-0472">Membrane</keyword>
<gene>
    <name evidence="2" type="ORF">B0I21_11340</name>
</gene>
<organism evidence="2 3">
    <name type="scientific">Sphingobacterium paludis</name>
    <dbReference type="NCBI Taxonomy" id="1476465"/>
    <lineage>
        <taxon>Bacteria</taxon>
        <taxon>Pseudomonadati</taxon>
        <taxon>Bacteroidota</taxon>
        <taxon>Sphingobacteriia</taxon>
        <taxon>Sphingobacteriales</taxon>
        <taxon>Sphingobacteriaceae</taxon>
        <taxon>Sphingobacterium</taxon>
    </lineage>
</organism>
<keyword evidence="1" id="KW-0812">Transmembrane</keyword>
<feature type="transmembrane region" description="Helical" evidence="1">
    <location>
        <begin position="27"/>
        <end position="46"/>
    </location>
</feature>
<comment type="caution">
    <text evidence="2">The sequence shown here is derived from an EMBL/GenBank/DDBJ whole genome shotgun (WGS) entry which is preliminary data.</text>
</comment>
<evidence type="ECO:0000313" key="3">
    <source>
        <dbReference type="Proteomes" id="UP000294752"/>
    </source>
</evidence>
<keyword evidence="3" id="KW-1185">Reference proteome</keyword>
<dbReference type="EMBL" id="SNZV01000013">
    <property type="protein sequence ID" value="TDS07552.1"/>
    <property type="molecule type" value="Genomic_DNA"/>
</dbReference>
<evidence type="ECO:0000313" key="2">
    <source>
        <dbReference type="EMBL" id="TDS07552.1"/>
    </source>
</evidence>
<proteinExistence type="predicted"/>